<dbReference type="Gene3D" id="3.40.640.10">
    <property type="entry name" value="Type I PLP-dependent aspartate aminotransferase-like (Major domain)"/>
    <property type="match status" value="1"/>
</dbReference>
<dbReference type="InterPro" id="IPR004839">
    <property type="entry name" value="Aminotransferase_I/II_large"/>
</dbReference>
<comment type="catalytic activity">
    <reaction evidence="6">
        <text>L-histidinol phosphate + 2-oxoglutarate = 3-(imidazol-4-yl)-2-oxopropyl phosphate + L-glutamate</text>
        <dbReference type="Rhea" id="RHEA:23744"/>
        <dbReference type="ChEBI" id="CHEBI:16810"/>
        <dbReference type="ChEBI" id="CHEBI:29985"/>
        <dbReference type="ChEBI" id="CHEBI:57766"/>
        <dbReference type="ChEBI" id="CHEBI:57980"/>
        <dbReference type="EC" id="2.6.1.9"/>
    </reaction>
</comment>
<evidence type="ECO:0000256" key="4">
    <source>
        <dbReference type="ARBA" id="ARBA00022679"/>
    </source>
</evidence>
<evidence type="ECO:0000256" key="3">
    <source>
        <dbReference type="ARBA" id="ARBA00022576"/>
    </source>
</evidence>
<comment type="subunit">
    <text evidence="2 6">Homodimer.</text>
</comment>
<protein>
    <recommendedName>
        <fullName evidence="6">Histidinol-phosphate aminotransferase</fullName>
        <ecNumber evidence="6">2.6.1.9</ecNumber>
    </recommendedName>
    <alternativeName>
        <fullName evidence="6">Imidazole acetol-phosphate transaminase</fullName>
    </alternativeName>
</protein>
<feature type="domain" description="Aminotransferase class I/classII large" evidence="7">
    <location>
        <begin position="27"/>
        <end position="343"/>
    </location>
</feature>
<evidence type="ECO:0000313" key="9">
    <source>
        <dbReference type="Proteomes" id="UP001211044"/>
    </source>
</evidence>
<evidence type="ECO:0000313" key="8">
    <source>
        <dbReference type="EMBL" id="WCE46955.1"/>
    </source>
</evidence>
<proteinExistence type="inferred from homology"/>
<keyword evidence="6" id="KW-0368">Histidine biosynthesis</keyword>
<feature type="modified residue" description="N6-(pyridoxal phosphate)lysine" evidence="6">
    <location>
        <position position="218"/>
    </location>
</feature>
<sequence length="353" mass="37611">MTLTVNVLPQVRTLPRYQPGKKAPGQDPVKLSSNENPYLPEQLVVHAGKEAVESVNRYPDMFCTSLREVIAKHHGVSASQILCGTGLSALLVHCLAAVAGPGDEVVYPWRSFESYPIATATVGATAVPVPLVEGRHDLDAMAAAISERTKAVIVCNPNNPTGAAISLPELTDFIERIDPTVLVLVDEAYIDFADDSYSSIVGSLKKFPNVIVGRTFSKAYALAGARVGYLVGDEELLGAISAVATPFGVSAPAQALAEAAMANQKAVAQSVEKIRGERDRILKVLATFGVSGQSQANFIWLPKEVLRDEPSTAADQCLERGVALRPFPEGLRVSVGLPEENDRFLALVGDLLV</sequence>
<dbReference type="HAMAP" id="MF_01023">
    <property type="entry name" value="HisC_aminotrans_2"/>
    <property type="match status" value="1"/>
</dbReference>
<dbReference type="InterPro" id="IPR015421">
    <property type="entry name" value="PyrdxlP-dep_Trfase_major"/>
</dbReference>
<dbReference type="GO" id="GO:0030170">
    <property type="term" value="F:pyridoxal phosphate binding"/>
    <property type="evidence" value="ECO:0007669"/>
    <property type="project" value="InterPro"/>
</dbReference>
<dbReference type="InterPro" id="IPR005861">
    <property type="entry name" value="HisP_aminotrans"/>
</dbReference>
<dbReference type="InterPro" id="IPR015422">
    <property type="entry name" value="PyrdxlP-dep_Trfase_small"/>
</dbReference>
<dbReference type="GO" id="GO:0004400">
    <property type="term" value="F:histidinol-phosphate transaminase activity"/>
    <property type="evidence" value="ECO:0007669"/>
    <property type="project" value="UniProtKB-UniRule"/>
</dbReference>
<evidence type="ECO:0000256" key="5">
    <source>
        <dbReference type="ARBA" id="ARBA00022898"/>
    </source>
</evidence>
<reference evidence="8" key="1">
    <citation type="submission" date="2023-01" db="EMBL/GenBank/DDBJ databases">
        <title>Comparative Genomic Analysis of the Clinically-Derived Winkia Strain NY0527 Provides Evidence into the Taxonomic Reassignment of Winkia neuii and Characterizes Their Virulence Traits.</title>
        <authorList>
            <person name="Cai X."/>
            <person name="Peng Y."/>
            <person name="Li M."/>
            <person name="Qiu Y."/>
            <person name="Wang Y."/>
            <person name="Xu L."/>
            <person name="Hou Q."/>
        </authorList>
    </citation>
    <scope>NUCLEOTIDE SEQUENCE</scope>
    <source>
        <strain evidence="8">NY0527</strain>
    </source>
</reference>
<dbReference type="InterPro" id="IPR001917">
    <property type="entry name" value="Aminotrans_II_pyridoxalP_BS"/>
</dbReference>
<dbReference type="SUPFAM" id="SSF53383">
    <property type="entry name" value="PLP-dependent transferases"/>
    <property type="match status" value="1"/>
</dbReference>
<organism evidence="8 9">
    <name type="scientific">Winkia neuii subsp. anitrata</name>
    <dbReference type="NCBI Taxonomy" id="29318"/>
    <lineage>
        <taxon>Bacteria</taxon>
        <taxon>Bacillati</taxon>
        <taxon>Actinomycetota</taxon>
        <taxon>Actinomycetes</taxon>
        <taxon>Actinomycetales</taxon>
        <taxon>Actinomycetaceae</taxon>
        <taxon>Winkia</taxon>
    </lineage>
</organism>
<dbReference type="EC" id="2.6.1.9" evidence="6"/>
<keyword evidence="5 6" id="KW-0663">Pyridoxal phosphate</keyword>
<dbReference type="Pfam" id="PF00155">
    <property type="entry name" value="Aminotran_1_2"/>
    <property type="match status" value="1"/>
</dbReference>
<gene>
    <name evidence="6 8" type="primary">hisC</name>
    <name evidence="8" type="ORF">PIG85_04720</name>
</gene>
<dbReference type="PANTHER" id="PTHR43643:SF3">
    <property type="entry name" value="HISTIDINOL-PHOSPHATE AMINOTRANSFERASE"/>
    <property type="match status" value="1"/>
</dbReference>
<name>A0AB38XRK7_9ACTO</name>
<dbReference type="RefSeq" id="WP_239181405.1">
    <property type="nucleotide sequence ID" value="NZ_CP116394.1"/>
</dbReference>
<evidence type="ECO:0000256" key="1">
    <source>
        <dbReference type="ARBA" id="ARBA00001933"/>
    </source>
</evidence>
<dbReference type="EMBL" id="CP116394">
    <property type="protein sequence ID" value="WCE46955.1"/>
    <property type="molecule type" value="Genomic_DNA"/>
</dbReference>
<evidence type="ECO:0000256" key="2">
    <source>
        <dbReference type="ARBA" id="ARBA00011738"/>
    </source>
</evidence>
<keyword evidence="6" id="KW-0028">Amino-acid biosynthesis</keyword>
<comment type="pathway">
    <text evidence="6">Amino-acid biosynthesis; L-histidine biosynthesis; L-histidine from 5-phospho-alpha-D-ribose 1-diphosphate: step 7/9.</text>
</comment>
<dbReference type="CDD" id="cd00609">
    <property type="entry name" value="AAT_like"/>
    <property type="match status" value="1"/>
</dbReference>
<dbReference type="NCBIfam" id="TIGR01141">
    <property type="entry name" value="hisC"/>
    <property type="match status" value="1"/>
</dbReference>
<dbReference type="InterPro" id="IPR015424">
    <property type="entry name" value="PyrdxlP-dep_Trfase"/>
</dbReference>
<dbReference type="InterPro" id="IPR050106">
    <property type="entry name" value="HistidinolP_aminotransfase"/>
</dbReference>
<dbReference type="GO" id="GO:0000105">
    <property type="term" value="P:L-histidine biosynthetic process"/>
    <property type="evidence" value="ECO:0007669"/>
    <property type="project" value="UniProtKB-UniRule"/>
</dbReference>
<evidence type="ECO:0000256" key="6">
    <source>
        <dbReference type="HAMAP-Rule" id="MF_01023"/>
    </source>
</evidence>
<keyword evidence="3 6" id="KW-0032">Aminotransferase</keyword>
<dbReference type="PROSITE" id="PS00599">
    <property type="entry name" value="AA_TRANSFER_CLASS_2"/>
    <property type="match status" value="1"/>
</dbReference>
<evidence type="ECO:0000259" key="7">
    <source>
        <dbReference type="Pfam" id="PF00155"/>
    </source>
</evidence>
<dbReference type="PANTHER" id="PTHR43643">
    <property type="entry name" value="HISTIDINOL-PHOSPHATE AMINOTRANSFERASE 2"/>
    <property type="match status" value="1"/>
</dbReference>
<accession>A0AB38XRK7</accession>
<dbReference type="KEGG" id="wne:PIG85_04720"/>
<dbReference type="Proteomes" id="UP001211044">
    <property type="component" value="Chromosome"/>
</dbReference>
<dbReference type="Gene3D" id="3.90.1150.10">
    <property type="entry name" value="Aspartate Aminotransferase, domain 1"/>
    <property type="match status" value="1"/>
</dbReference>
<dbReference type="AlphaFoldDB" id="A0AB38XRK7"/>
<comment type="similarity">
    <text evidence="6">Belongs to the class-II pyridoxal-phosphate-dependent aminotransferase family. Histidinol-phosphate aminotransferase subfamily.</text>
</comment>
<comment type="cofactor">
    <cofactor evidence="1 6">
        <name>pyridoxal 5'-phosphate</name>
        <dbReference type="ChEBI" id="CHEBI:597326"/>
    </cofactor>
</comment>
<keyword evidence="4 6" id="KW-0808">Transferase</keyword>